<evidence type="ECO:0000256" key="3">
    <source>
        <dbReference type="ARBA" id="ARBA00023239"/>
    </source>
</evidence>
<name>A0A0L7KV26_OPEBR</name>
<protein>
    <recommendedName>
        <fullName evidence="6">Guanylate cyclase domain-containing protein</fullName>
    </recommendedName>
</protein>
<sequence>MFDKDMMFLVVFGLRGLKHELEAQKALQCALQLKTSLHNDNIYRVSIGVTSVGHVLRKEYTVIGPTVNKAARLMMAYPDKVTCDKETFLRSKLDQEYFKLMEPKALKGIANPGPIYEFKKLGVGDEMPFKQHLNLTGVDRRYHAALACQFLDVEIFVISLVQRGALTVVTVPRSDALASGAEADIVQMAVLAEDYTFDDMTVDMAMDVNCRDLPLYAFCGYMKFQHSVFRKTTYELLTDRQKGLIEDSEELKRTRQQICAWSAETRVPGEMEPSIRENSLEFEVRAKVRGIQVKCTAKTREFLPSLRWNWTDVNVYRFFFLFIARL</sequence>
<dbReference type="GO" id="GO:0009190">
    <property type="term" value="P:cyclic nucleotide biosynthetic process"/>
    <property type="evidence" value="ECO:0007669"/>
    <property type="project" value="InterPro"/>
</dbReference>
<dbReference type="Gene3D" id="3.30.70.1230">
    <property type="entry name" value="Nucleotide cyclase"/>
    <property type="match status" value="1"/>
</dbReference>
<reference evidence="4 5" key="1">
    <citation type="journal article" date="2015" name="Genome Biol. Evol.">
        <title>The genome of winter moth (Operophtera brumata) provides a genomic perspective on sexual dimorphism and phenology.</title>
        <authorList>
            <person name="Derks M.F."/>
            <person name="Smit S."/>
            <person name="Salis L."/>
            <person name="Schijlen E."/>
            <person name="Bossers A."/>
            <person name="Mateman C."/>
            <person name="Pijl A.S."/>
            <person name="de Ridder D."/>
            <person name="Groenen M.A."/>
            <person name="Visser M.E."/>
            <person name="Megens H.J."/>
        </authorList>
    </citation>
    <scope>NUCLEOTIDE SEQUENCE [LARGE SCALE GENOMIC DNA]</scope>
    <source>
        <strain evidence="4">WM2013NL</strain>
        <tissue evidence="4">Head and thorax</tissue>
    </source>
</reference>
<dbReference type="InterPro" id="IPR029787">
    <property type="entry name" value="Nucleotide_cyclase"/>
</dbReference>
<accession>A0A0L7KV26</accession>
<keyword evidence="5" id="KW-1185">Reference proteome</keyword>
<dbReference type="SUPFAM" id="SSF55073">
    <property type="entry name" value="Nucleotide cyclase"/>
    <property type="match status" value="1"/>
</dbReference>
<dbReference type="GO" id="GO:0035556">
    <property type="term" value="P:intracellular signal transduction"/>
    <property type="evidence" value="ECO:0007669"/>
    <property type="project" value="InterPro"/>
</dbReference>
<evidence type="ECO:0000313" key="4">
    <source>
        <dbReference type="EMBL" id="KOB67093.1"/>
    </source>
</evidence>
<dbReference type="GO" id="GO:0004016">
    <property type="term" value="F:adenylate cyclase activity"/>
    <property type="evidence" value="ECO:0007669"/>
    <property type="project" value="TreeGrafter"/>
</dbReference>
<keyword evidence="3" id="KW-0456">Lyase</keyword>
<evidence type="ECO:0000256" key="1">
    <source>
        <dbReference type="ARBA" id="ARBA00022741"/>
    </source>
</evidence>
<dbReference type="GO" id="GO:0005524">
    <property type="term" value="F:ATP binding"/>
    <property type="evidence" value="ECO:0007669"/>
    <property type="project" value="UniProtKB-KW"/>
</dbReference>
<comment type="caution">
    <text evidence="4">The sequence shown here is derived from an EMBL/GenBank/DDBJ whole genome shotgun (WGS) entry which is preliminary data.</text>
</comment>
<evidence type="ECO:0000256" key="2">
    <source>
        <dbReference type="ARBA" id="ARBA00022840"/>
    </source>
</evidence>
<gene>
    <name evidence="4" type="ORF">OBRU01_20299</name>
</gene>
<dbReference type="STRING" id="104452.A0A0L7KV26"/>
<dbReference type="GO" id="GO:0005737">
    <property type="term" value="C:cytoplasm"/>
    <property type="evidence" value="ECO:0007669"/>
    <property type="project" value="TreeGrafter"/>
</dbReference>
<proteinExistence type="predicted"/>
<dbReference type="PANTHER" id="PTHR16305:SF28">
    <property type="entry name" value="GUANYLATE CYCLASE DOMAIN-CONTAINING PROTEIN"/>
    <property type="match status" value="1"/>
</dbReference>
<dbReference type="Proteomes" id="UP000037510">
    <property type="component" value="Unassembled WGS sequence"/>
</dbReference>
<evidence type="ECO:0008006" key="6">
    <source>
        <dbReference type="Google" id="ProtNLM"/>
    </source>
</evidence>
<dbReference type="InterPro" id="IPR001054">
    <property type="entry name" value="A/G_cyclase"/>
</dbReference>
<organism evidence="4 5">
    <name type="scientific">Operophtera brumata</name>
    <name type="common">Winter moth</name>
    <name type="synonym">Phalaena brumata</name>
    <dbReference type="NCBI Taxonomy" id="104452"/>
    <lineage>
        <taxon>Eukaryota</taxon>
        <taxon>Metazoa</taxon>
        <taxon>Ecdysozoa</taxon>
        <taxon>Arthropoda</taxon>
        <taxon>Hexapoda</taxon>
        <taxon>Insecta</taxon>
        <taxon>Pterygota</taxon>
        <taxon>Neoptera</taxon>
        <taxon>Endopterygota</taxon>
        <taxon>Lepidoptera</taxon>
        <taxon>Glossata</taxon>
        <taxon>Ditrysia</taxon>
        <taxon>Geometroidea</taxon>
        <taxon>Geometridae</taxon>
        <taxon>Larentiinae</taxon>
        <taxon>Operophtera</taxon>
    </lineage>
</organism>
<keyword evidence="2" id="KW-0067">ATP-binding</keyword>
<dbReference type="PANTHER" id="PTHR16305">
    <property type="entry name" value="TESTICULAR SOLUBLE ADENYLYL CYCLASE"/>
    <property type="match status" value="1"/>
</dbReference>
<dbReference type="AlphaFoldDB" id="A0A0L7KV26"/>
<evidence type="ECO:0000313" key="5">
    <source>
        <dbReference type="Proteomes" id="UP000037510"/>
    </source>
</evidence>
<keyword evidence="1" id="KW-0547">Nucleotide-binding</keyword>
<dbReference type="CDD" id="cd07302">
    <property type="entry name" value="CHD"/>
    <property type="match status" value="1"/>
</dbReference>
<dbReference type="EMBL" id="JTDY01005348">
    <property type="protein sequence ID" value="KOB67093.1"/>
    <property type="molecule type" value="Genomic_DNA"/>
</dbReference>